<evidence type="ECO:0000256" key="3">
    <source>
        <dbReference type="ARBA" id="ARBA00022840"/>
    </source>
</evidence>
<dbReference type="InterPro" id="IPR036451">
    <property type="entry name" value="CblAdoTrfase-like_sf"/>
</dbReference>
<reference evidence="6 7" key="1">
    <citation type="submission" date="2018-05" db="EMBL/GenBank/DDBJ databases">
        <title>Leucothrix arctica sp. nov., isolated from Arctic seawater.</title>
        <authorList>
            <person name="Choi A."/>
            <person name="Baek K."/>
        </authorList>
    </citation>
    <scope>NUCLEOTIDE SEQUENCE [LARGE SCALE GENOMIC DNA]</scope>
    <source>
        <strain evidence="6 7">JCM 18388</strain>
    </source>
</reference>
<keyword evidence="7" id="KW-1185">Reference proteome</keyword>
<dbReference type="PANTHER" id="PTHR12213:SF0">
    <property type="entry name" value="CORRINOID ADENOSYLTRANSFERASE MMAB"/>
    <property type="match status" value="1"/>
</dbReference>
<dbReference type="GO" id="GO:0008817">
    <property type="term" value="F:corrinoid adenosyltransferase activity"/>
    <property type="evidence" value="ECO:0007669"/>
    <property type="project" value="UniProtKB-UniRule"/>
</dbReference>
<sequence length="196" mass="21741">MGNRISKVYTRTGDNGTTGISGDIRLNKNDPLIQAIGEVDELNSDIGVIVAFSDDDDINQQLQGIQHDLFNLGGMLSYPEFDGFTAARVDALEELIDRYNEELSPLKEFILPGGTQAAALAQKTRAVCRRVERCLVTLNQYYQETDTSFDSVSEAQLTGASKYVNRLSDLLFTIGRLLNKRAGSDEIMWSSHRTTI</sequence>
<comment type="caution">
    <text evidence="6">The sequence shown here is derived from an EMBL/GenBank/DDBJ whole genome shotgun (WGS) entry which is preliminary data.</text>
</comment>
<dbReference type="PANTHER" id="PTHR12213">
    <property type="entry name" value="CORRINOID ADENOSYLTRANSFERASE"/>
    <property type="match status" value="1"/>
</dbReference>
<name>A0A317C1K5_9GAMM</name>
<evidence type="ECO:0000256" key="4">
    <source>
        <dbReference type="RuleBase" id="RU366026"/>
    </source>
</evidence>
<keyword evidence="4" id="KW-0169">Cobalamin biosynthesis</keyword>
<dbReference type="GO" id="GO:0009236">
    <property type="term" value="P:cobalamin biosynthetic process"/>
    <property type="evidence" value="ECO:0007669"/>
    <property type="project" value="UniProtKB-UniRule"/>
</dbReference>
<evidence type="ECO:0000313" key="6">
    <source>
        <dbReference type="EMBL" id="PWQ92505.1"/>
    </source>
</evidence>
<comment type="catalytic activity">
    <reaction evidence="4">
        <text>2 cob(II)alamin + reduced [electron-transfer flavoprotein] + 2 ATP = 2 adenosylcob(III)alamin + 2 triphosphate + oxidized [electron-transfer flavoprotein] + 3 H(+)</text>
        <dbReference type="Rhea" id="RHEA:28671"/>
        <dbReference type="Rhea" id="RHEA-COMP:10685"/>
        <dbReference type="Rhea" id="RHEA-COMP:10686"/>
        <dbReference type="ChEBI" id="CHEBI:15378"/>
        <dbReference type="ChEBI" id="CHEBI:16304"/>
        <dbReference type="ChEBI" id="CHEBI:18036"/>
        <dbReference type="ChEBI" id="CHEBI:18408"/>
        <dbReference type="ChEBI" id="CHEBI:30616"/>
        <dbReference type="ChEBI" id="CHEBI:57692"/>
        <dbReference type="ChEBI" id="CHEBI:58307"/>
        <dbReference type="EC" id="2.5.1.17"/>
    </reaction>
</comment>
<dbReference type="EMBL" id="QGKM01000086">
    <property type="protein sequence ID" value="PWQ92505.1"/>
    <property type="molecule type" value="Genomic_DNA"/>
</dbReference>
<comment type="pathway">
    <text evidence="4">Cofactor biosynthesis; adenosylcobalamin biosynthesis; adenosylcobalamin from cob(II)yrinate a,c-diamide: step 2/7.</text>
</comment>
<dbReference type="EC" id="2.5.1.17" evidence="4"/>
<dbReference type="SUPFAM" id="SSF89028">
    <property type="entry name" value="Cobalamin adenosyltransferase-like"/>
    <property type="match status" value="1"/>
</dbReference>
<dbReference type="Proteomes" id="UP000245539">
    <property type="component" value="Unassembled WGS sequence"/>
</dbReference>
<comment type="catalytic activity">
    <reaction evidence="4">
        <text>2 cob(II)yrinate a,c diamide + reduced [electron-transfer flavoprotein] + 2 ATP = 2 adenosylcob(III)yrinate a,c-diamide + 2 triphosphate + oxidized [electron-transfer flavoprotein] + 3 H(+)</text>
        <dbReference type="Rhea" id="RHEA:11528"/>
        <dbReference type="Rhea" id="RHEA-COMP:10685"/>
        <dbReference type="Rhea" id="RHEA-COMP:10686"/>
        <dbReference type="ChEBI" id="CHEBI:15378"/>
        <dbReference type="ChEBI" id="CHEBI:18036"/>
        <dbReference type="ChEBI" id="CHEBI:30616"/>
        <dbReference type="ChEBI" id="CHEBI:57692"/>
        <dbReference type="ChEBI" id="CHEBI:58307"/>
        <dbReference type="ChEBI" id="CHEBI:58503"/>
        <dbReference type="ChEBI" id="CHEBI:58537"/>
        <dbReference type="EC" id="2.5.1.17"/>
    </reaction>
</comment>
<dbReference type="UniPathway" id="UPA00148">
    <property type="reaction ID" value="UER00233"/>
</dbReference>
<evidence type="ECO:0000256" key="2">
    <source>
        <dbReference type="ARBA" id="ARBA00022741"/>
    </source>
</evidence>
<organism evidence="6 7">
    <name type="scientific">Leucothrix pacifica</name>
    <dbReference type="NCBI Taxonomy" id="1247513"/>
    <lineage>
        <taxon>Bacteria</taxon>
        <taxon>Pseudomonadati</taxon>
        <taxon>Pseudomonadota</taxon>
        <taxon>Gammaproteobacteria</taxon>
        <taxon>Thiotrichales</taxon>
        <taxon>Thiotrichaceae</taxon>
        <taxon>Leucothrix</taxon>
    </lineage>
</organism>
<evidence type="ECO:0000259" key="5">
    <source>
        <dbReference type="Pfam" id="PF01923"/>
    </source>
</evidence>
<dbReference type="RefSeq" id="WP_109839584.1">
    <property type="nucleotide sequence ID" value="NZ_QGKM01000086.1"/>
</dbReference>
<keyword evidence="3 4" id="KW-0067">ATP-binding</keyword>
<dbReference type="Gene3D" id="1.20.1200.10">
    <property type="entry name" value="Cobalamin adenosyltransferase-like"/>
    <property type="match status" value="1"/>
</dbReference>
<dbReference type="GO" id="GO:0005524">
    <property type="term" value="F:ATP binding"/>
    <property type="evidence" value="ECO:0007669"/>
    <property type="project" value="UniProtKB-UniRule"/>
</dbReference>
<comment type="similarity">
    <text evidence="4">Belongs to the Cob(I)alamin adenosyltransferase family.</text>
</comment>
<accession>A0A317C1K5</accession>
<dbReference type="OrthoDB" id="9778896at2"/>
<proteinExistence type="inferred from homology"/>
<dbReference type="NCBIfam" id="TIGR00636">
    <property type="entry name" value="PduO_Nterm"/>
    <property type="match status" value="1"/>
</dbReference>
<dbReference type="AlphaFoldDB" id="A0A317C1K5"/>
<protein>
    <recommendedName>
        <fullName evidence="4">Corrinoid adenosyltransferase</fullName>
        <ecNumber evidence="4">2.5.1.17</ecNumber>
    </recommendedName>
    <alternativeName>
        <fullName evidence="4">Cob(II)alamin adenosyltransferase</fullName>
    </alternativeName>
    <alternativeName>
        <fullName evidence="4">Cob(II)yrinic acid a,c-diamide adenosyltransferase</fullName>
    </alternativeName>
    <alternativeName>
        <fullName evidence="4">Cobinamide/cobalamin adenosyltransferase</fullName>
    </alternativeName>
</protein>
<dbReference type="InterPro" id="IPR029499">
    <property type="entry name" value="PduO-typ"/>
</dbReference>
<evidence type="ECO:0000256" key="1">
    <source>
        <dbReference type="ARBA" id="ARBA00022679"/>
    </source>
</evidence>
<feature type="domain" description="Cobalamin adenosyltransferase-like" evidence="5">
    <location>
        <begin position="8"/>
        <end position="177"/>
    </location>
</feature>
<evidence type="ECO:0000313" key="7">
    <source>
        <dbReference type="Proteomes" id="UP000245539"/>
    </source>
</evidence>
<dbReference type="Pfam" id="PF01923">
    <property type="entry name" value="Cob_adeno_trans"/>
    <property type="match status" value="1"/>
</dbReference>
<gene>
    <name evidence="6" type="ORF">DKW60_20785</name>
</gene>
<dbReference type="InterPro" id="IPR016030">
    <property type="entry name" value="CblAdoTrfase-like"/>
</dbReference>
<keyword evidence="1 4" id="KW-0808">Transferase</keyword>
<keyword evidence="2 4" id="KW-0547">Nucleotide-binding</keyword>